<accession>A0A226RC41</accession>
<sequence>MVNPTIYQHFRVEERPLVDEFMALIAQAQTEYRPILTHFLNPRERYIIQTLLGNSDELKLEARGGYLAAERKRMLIFPSYYEPQASDFEVTPLEISYPQKFAELSHGQILGTLVNSGLNRNVIGDIITDGERWQVFTQTNIKDYFQSQIERIAKIKVKLVELEPAQVIEPLDEWQQVSITVTSLRLDAIIASCYHISRQRAKELIKSRKVQLNWMLIEKADYTLDSYDIISVRGHGRIRLDEVLGTSKKGKLRLGVSILGK</sequence>
<dbReference type="InterPro" id="IPR036986">
    <property type="entry name" value="S4_RNA-bd_sf"/>
</dbReference>
<dbReference type="Proteomes" id="UP000215261">
    <property type="component" value="Unassembled WGS sequence"/>
</dbReference>
<dbReference type="Pfam" id="PF01479">
    <property type="entry name" value="S4"/>
    <property type="match status" value="1"/>
</dbReference>
<dbReference type="GO" id="GO:0003723">
    <property type="term" value="F:RNA binding"/>
    <property type="evidence" value="ECO:0007669"/>
    <property type="project" value="UniProtKB-KW"/>
</dbReference>
<evidence type="ECO:0000313" key="3">
    <source>
        <dbReference type="EMBL" id="OXS41494.1"/>
    </source>
</evidence>
<dbReference type="PROSITE" id="PS50889">
    <property type="entry name" value="S4"/>
    <property type="match status" value="1"/>
</dbReference>
<dbReference type="CDD" id="cd00165">
    <property type="entry name" value="S4"/>
    <property type="match status" value="1"/>
</dbReference>
<feature type="domain" description="RNA-binding S4" evidence="2">
    <location>
        <begin position="184"/>
        <end position="248"/>
    </location>
</feature>
<organism evidence="3 4">
    <name type="scientific">Ligilactobacillus agilis</name>
    <dbReference type="NCBI Taxonomy" id="1601"/>
    <lineage>
        <taxon>Bacteria</taxon>
        <taxon>Bacillati</taxon>
        <taxon>Bacillota</taxon>
        <taxon>Bacilli</taxon>
        <taxon>Lactobacillales</taxon>
        <taxon>Lactobacillaceae</taxon>
        <taxon>Ligilactobacillus</taxon>
    </lineage>
</organism>
<dbReference type="SUPFAM" id="SSF55174">
    <property type="entry name" value="Alpha-L RNA-binding motif"/>
    <property type="match status" value="1"/>
</dbReference>
<dbReference type="Gene3D" id="3.30.70.330">
    <property type="match status" value="1"/>
</dbReference>
<dbReference type="PANTHER" id="PTHR13633">
    <property type="entry name" value="MITOCHONDRIAL TRANSCRIPTION RESCUE FACTOR 1"/>
    <property type="match status" value="1"/>
</dbReference>
<evidence type="ECO:0000313" key="4">
    <source>
        <dbReference type="Proteomes" id="UP000215261"/>
    </source>
</evidence>
<name>A0A226RC41_9LACO</name>
<comment type="caution">
    <text evidence="3">The sequence shown here is derived from an EMBL/GenBank/DDBJ whole genome shotgun (WGS) entry which is preliminary data.</text>
</comment>
<dbReference type="PANTHER" id="PTHR13633:SF3">
    <property type="entry name" value="MITOCHONDRIAL TRANSCRIPTION RESCUE FACTOR 1"/>
    <property type="match status" value="1"/>
</dbReference>
<dbReference type="InterPro" id="IPR002942">
    <property type="entry name" value="S4_RNA-bd"/>
</dbReference>
<protein>
    <submittedName>
        <fullName evidence="3">RNA-binding protein</fullName>
    </submittedName>
</protein>
<evidence type="ECO:0000259" key="2">
    <source>
        <dbReference type="SMART" id="SM00363"/>
    </source>
</evidence>
<dbReference type="Gene3D" id="3.10.290.10">
    <property type="entry name" value="RNA-binding S4 domain"/>
    <property type="match status" value="1"/>
</dbReference>
<evidence type="ECO:0000256" key="1">
    <source>
        <dbReference type="PROSITE-ProRule" id="PRU00182"/>
    </source>
</evidence>
<keyword evidence="1" id="KW-0694">RNA-binding</keyword>
<dbReference type="Pfam" id="PF21278">
    <property type="entry name" value="YlmH_1st"/>
    <property type="match status" value="1"/>
</dbReference>
<dbReference type="AlphaFoldDB" id="A0A226RC41"/>
<dbReference type="RefSeq" id="WP_089144559.1">
    <property type="nucleotide sequence ID" value="NZ_LUGD01000066.1"/>
</dbReference>
<dbReference type="EMBL" id="LUGO01000030">
    <property type="protein sequence ID" value="OXS41494.1"/>
    <property type="molecule type" value="Genomic_DNA"/>
</dbReference>
<dbReference type="InterPro" id="IPR048443">
    <property type="entry name" value="RqcP2_N"/>
</dbReference>
<proteinExistence type="predicted"/>
<gene>
    <name evidence="3" type="ORF">AYP69_02355</name>
</gene>
<dbReference type="InterPro" id="IPR040591">
    <property type="entry name" value="RqcP2_RBD"/>
</dbReference>
<dbReference type="Gene3D" id="3.30.1370.160">
    <property type="match status" value="1"/>
</dbReference>
<dbReference type="Pfam" id="PF17774">
    <property type="entry name" value="YlmH_RBD"/>
    <property type="match status" value="1"/>
</dbReference>
<dbReference type="SMART" id="SM00363">
    <property type="entry name" value="S4"/>
    <property type="match status" value="1"/>
</dbReference>
<dbReference type="InterPro" id="IPR012677">
    <property type="entry name" value="Nucleotide-bd_a/b_plait_sf"/>
</dbReference>
<reference evidence="3 4" key="1">
    <citation type="submission" date="2016-03" db="EMBL/GenBank/DDBJ databases">
        <title>Sequencing of Lactobacillus Species from Commercial Turkeys.</title>
        <authorList>
            <person name="Johnson T.J."/>
            <person name="Youmans B.P."/>
            <person name="Case K.A."/>
        </authorList>
    </citation>
    <scope>NUCLEOTIDE SEQUENCE [LARGE SCALE GENOMIC DNA]</scope>
    <source>
        <strain evidence="3 4">UMNLA1</strain>
    </source>
</reference>